<evidence type="ECO:0000256" key="1">
    <source>
        <dbReference type="SAM" id="Phobius"/>
    </source>
</evidence>
<comment type="caution">
    <text evidence="3">The sequence shown here is derived from an EMBL/GenBank/DDBJ whole genome shotgun (WGS) entry which is preliminary data.</text>
</comment>
<keyword evidence="1" id="KW-1133">Transmembrane helix</keyword>
<keyword evidence="1" id="KW-0812">Transmembrane</keyword>
<protein>
    <recommendedName>
        <fullName evidence="2">Transposase IS4-like domain-containing protein</fullName>
    </recommendedName>
</protein>
<dbReference type="SUPFAM" id="SSF53098">
    <property type="entry name" value="Ribonuclease H-like"/>
    <property type="match status" value="1"/>
</dbReference>
<reference evidence="4" key="1">
    <citation type="submission" date="2017-09" db="EMBL/GenBank/DDBJ databases">
        <title>Depth-based differentiation of microbial function through sediment-hosted aquifers and enrichment of novel symbionts in the deep terrestrial subsurface.</title>
        <authorList>
            <person name="Probst A.J."/>
            <person name="Ladd B."/>
            <person name="Jarett J.K."/>
            <person name="Geller-Mcgrath D.E."/>
            <person name="Sieber C.M.K."/>
            <person name="Emerson J.B."/>
            <person name="Anantharaman K."/>
            <person name="Thomas B.C."/>
            <person name="Malmstrom R."/>
            <person name="Stieglmeier M."/>
            <person name="Klingl A."/>
            <person name="Woyke T."/>
            <person name="Ryan C.M."/>
            <person name="Banfield J.F."/>
        </authorList>
    </citation>
    <scope>NUCLEOTIDE SEQUENCE [LARGE SCALE GENOMIC DNA]</scope>
</reference>
<sequence length="373" mass="43604">MCSFITKTLQVIDEYLIFHVPLKQTSLFKFGLATLSLSHFDSLNANARIWGGYDNRSTAESRIYRLVTNTKIRELMPTLIPHLHIVTPESLVNIDFSTFATRRPYSEFQVLAFGMQTYLGRAIPLFFDIIRYPILQVGSQNIFIIKTIKTLGKLLGFYPRFVLDRGFAIPSLIQFFIEENIIFYVRSKKGKLVTIRKGMKEYKDTDELDNLVAAGKIKQKDVMVKVYGKPMRLVISKKDHKNKEPWYILTNDMTTPRKKVLEAYYHRFEIEETFKDLKHVKGLEILQMAKVTTFKTLMWFMILGCWIGYLVEGVIRKTAENIRVLSQHNKTNKPSNKAKNRHKTLSFFRSFFEQIQRCFYFISRLLTRKSGVG</sequence>
<evidence type="ECO:0000259" key="2">
    <source>
        <dbReference type="Pfam" id="PF01609"/>
    </source>
</evidence>
<feature type="domain" description="Transposase IS4-like" evidence="2">
    <location>
        <begin position="159"/>
        <end position="301"/>
    </location>
</feature>
<dbReference type="InterPro" id="IPR012337">
    <property type="entry name" value="RNaseH-like_sf"/>
</dbReference>
<proteinExistence type="predicted"/>
<feature type="transmembrane region" description="Helical" evidence="1">
    <location>
        <begin position="297"/>
        <end position="315"/>
    </location>
</feature>
<name>A0A2M8KPY4_9BACT</name>
<organism evidence="3 4">
    <name type="scientific">Candidatus Roizmanbacteria bacterium CG10_big_fil_rev_8_21_14_0_10_39_12</name>
    <dbReference type="NCBI Taxonomy" id="1974852"/>
    <lineage>
        <taxon>Bacteria</taxon>
        <taxon>Candidatus Roizmaniibacteriota</taxon>
    </lineage>
</organism>
<evidence type="ECO:0000313" key="3">
    <source>
        <dbReference type="EMBL" id="PJE61982.1"/>
    </source>
</evidence>
<dbReference type="InterPro" id="IPR002559">
    <property type="entry name" value="Transposase_11"/>
</dbReference>
<gene>
    <name evidence="3" type="ORF">COU87_01715</name>
</gene>
<dbReference type="EMBL" id="PFEC01000031">
    <property type="protein sequence ID" value="PJE61982.1"/>
    <property type="molecule type" value="Genomic_DNA"/>
</dbReference>
<dbReference type="GO" id="GO:0003677">
    <property type="term" value="F:DNA binding"/>
    <property type="evidence" value="ECO:0007669"/>
    <property type="project" value="InterPro"/>
</dbReference>
<dbReference type="Proteomes" id="UP000230222">
    <property type="component" value="Unassembled WGS sequence"/>
</dbReference>
<dbReference type="AlphaFoldDB" id="A0A2M8KPY4"/>
<dbReference type="GO" id="GO:0004803">
    <property type="term" value="F:transposase activity"/>
    <property type="evidence" value="ECO:0007669"/>
    <property type="project" value="InterPro"/>
</dbReference>
<dbReference type="Pfam" id="PF01609">
    <property type="entry name" value="DDE_Tnp_1"/>
    <property type="match status" value="1"/>
</dbReference>
<keyword evidence="1" id="KW-0472">Membrane</keyword>
<dbReference type="GO" id="GO:0006313">
    <property type="term" value="P:DNA transposition"/>
    <property type="evidence" value="ECO:0007669"/>
    <property type="project" value="InterPro"/>
</dbReference>
<evidence type="ECO:0000313" key="4">
    <source>
        <dbReference type="Proteomes" id="UP000230222"/>
    </source>
</evidence>
<accession>A0A2M8KPY4</accession>